<name>A0A165WA59_LACPN</name>
<dbReference type="InterPro" id="IPR013785">
    <property type="entry name" value="Aldolase_TIM"/>
</dbReference>
<dbReference type="Proteomes" id="UP000094892">
    <property type="component" value="Unassembled WGS sequence"/>
</dbReference>
<dbReference type="PANTHER" id="PTHR11082:SF25">
    <property type="entry name" value="DUS-LIKE FMN-BINDING DOMAIN-CONTAINING PROTEIN"/>
    <property type="match status" value="1"/>
</dbReference>
<dbReference type="GO" id="GO:0050660">
    <property type="term" value="F:flavin adenine dinucleotide binding"/>
    <property type="evidence" value="ECO:0007669"/>
    <property type="project" value="InterPro"/>
</dbReference>
<dbReference type="EMBL" id="MCOL01000001">
    <property type="protein sequence ID" value="ODO60469.1"/>
    <property type="molecule type" value="Genomic_DNA"/>
</dbReference>
<dbReference type="AlphaFoldDB" id="A0A165WA59"/>
<gene>
    <name evidence="11" type="primary">dusA</name>
    <name evidence="10" type="ORF">Lp19_0148</name>
    <name evidence="11" type="ORF">LPJSA22_00402</name>
</gene>
<evidence type="ECO:0000256" key="3">
    <source>
        <dbReference type="ARBA" id="ARBA00022643"/>
    </source>
</evidence>
<organism evidence="11 13">
    <name type="scientific">Lactiplantibacillus plantarum</name>
    <name type="common">Lactobacillus plantarum</name>
    <dbReference type="NCBI Taxonomy" id="1590"/>
    <lineage>
        <taxon>Bacteria</taxon>
        <taxon>Bacillati</taxon>
        <taxon>Bacillota</taxon>
        <taxon>Bacilli</taxon>
        <taxon>Lactobacillales</taxon>
        <taxon>Lactobacillaceae</taxon>
        <taxon>Lactiplantibacillus</taxon>
    </lineage>
</organism>
<feature type="binding site" evidence="8">
    <location>
        <position position="172"/>
    </location>
    <ligand>
        <name>FMN</name>
        <dbReference type="ChEBI" id="CHEBI:58210"/>
    </ligand>
</feature>
<dbReference type="InterPro" id="IPR018517">
    <property type="entry name" value="tRNA_hU_synthase_CS"/>
</dbReference>
<keyword evidence="4 6" id="KW-0819">tRNA processing</keyword>
<dbReference type="PANTHER" id="PTHR11082">
    <property type="entry name" value="TRNA-DIHYDROURIDINE SYNTHASE"/>
    <property type="match status" value="1"/>
</dbReference>
<evidence type="ECO:0000313" key="13">
    <source>
        <dbReference type="Proteomes" id="UP000094892"/>
    </source>
</evidence>
<keyword evidence="8" id="KW-0547">Nucleotide-binding</keyword>
<feature type="domain" description="DUS-like FMN-binding" evidence="9">
    <location>
        <begin position="44"/>
        <end position="275"/>
    </location>
</feature>
<evidence type="ECO:0000256" key="2">
    <source>
        <dbReference type="ARBA" id="ARBA00022630"/>
    </source>
</evidence>
<dbReference type="CDD" id="cd02801">
    <property type="entry name" value="DUS_like_FMN"/>
    <property type="match status" value="1"/>
</dbReference>
<feature type="binding site" evidence="8">
    <location>
        <begin position="262"/>
        <end position="263"/>
    </location>
    <ligand>
        <name>FMN</name>
        <dbReference type="ChEBI" id="CHEBI:58210"/>
    </ligand>
</feature>
<dbReference type="GO" id="GO:0017150">
    <property type="term" value="F:tRNA dihydrouridine synthase activity"/>
    <property type="evidence" value="ECO:0007669"/>
    <property type="project" value="InterPro"/>
</dbReference>
<sequence>MLKLKAFNPKVKLVIREYENVTATPFWSQIAAQAKADGRPFFTMAPMEAVSNTVFRQVISHAAAPDTFFSEFVYAKSITNPNTKFPVHGRLYVAAAESQKPVVQLWGNEAADFASATAELRDRGFEAVDINMGCPDGTVIKNHGGSDLIRNPQWAEDVIAAAKTSGLAVSAKTRLGYSKVAEYHDWIATLLSQHVAVLTVHLRTKQEMSKVPAHFEVIDDLIKMRDAIAPETLLQINGDVADYQAGVALAKAHPGLDGIMIGRGVFANPFAFESQPQSHDLHELLGLLNMQLDLFDDFATRYDVPRFPSLKRFFKIYARPELGATDLRNTMMDAKSTDDVRKILAAYQAKMRVTNHS</sequence>
<dbReference type="EC" id="1.3.1.-" evidence="6"/>
<dbReference type="InterPro" id="IPR001269">
    <property type="entry name" value="DUS_fam"/>
</dbReference>
<proteinExistence type="inferred from homology"/>
<feature type="active site" description="Proton donor" evidence="7">
    <location>
        <position position="134"/>
    </location>
</feature>
<accession>A0A165WA59</accession>
<dbReference type="SUPFAM" id="SSF51395">
    <property type="entry name" value="FMN-linked oxidoreductases"/>
    <property type="match status" value="1"/>
</dbReference>
<dbReference type="EMBL" id="LUXM01000003">
    <property type="protein sequence ID" value="KZU98668.1"/>
    <property type="molecule type" value="Genomic_DNA"/>
</dbReference>
<dbReference type="InterPro" id="IPR035587">
    <property type="entry name" value="DUS-like_FMN-bd"/>
</dbReference>
<evidence type="ECO:0000256" key="8">
    <source>
        <dbReference type="PIRSR" id="PIRSR006621-2"/>
    </source>
</evidence>
<evidence type="ECO:0000256" key="6">
    <source>
        <dbReference type="PIRNR" id="PIRNR006621"/>
    </source>
</evidence>
<dbReference type="PATRIC" id="fig|1590.174.peg.3203"/>
<comment type="function">
    <text evidence="6">Catalyzes the synthesis of 5,6-dihydrouridine (D), a modified base found in the D-loop of most tRNAs, via the reduction of the C5-C6 double bond in target uridines.</text>
</comment>
<evidence type="ECO:0000313" key="10">
    <source>
        <dbReference type="EMBL" id="KZU98668.1"/>
    </source>
</evidence>
<protein>
    <recommendedName>
        <fullName evidence="6">tRNA-dihydrouridine synthase</fullName>
        <ecNumber evidence="6">1.3.1.-</ecNumber>
    </recommendedName>
</protein>
<reference evidence="10 12" key="1">
    <citation type="submission" date="2016-03" db="EMBL/GenBank/DDBJ databases">
        <title>Comparative genomics of 54 Lactobacillus plantarum strains reveals genomic uncoupling from niche constraints.</title>
        <authorList>
            <person name="Martino M.E."/>
        </authorList>
    </citation>
    <scope>NUCLEOTIDE SEQUENCE [LARGE SCALE GENOMIC DNA]</scope>
    <source>
        <strain evidence="10 12">19.1</strain>
    </source>
</reference>
<keyword evidence="3 6" id="KW-0288">FMN</keyword>
<feature type="binding site" evidence="8">
    <location>
        <position position="201"/>
    </location>
    <ligand>
        <name>FMN</name>
        <dbReference type="ChEBI" id="CHEBI:58210"/>
    </ligand>
</feature>
<dbReference type="PIRSF" id="PIRSF006621">
    <property type="entry name" value="Dus"/>
    <property type="match status" value="1"/>
</dbReference>
<dbReference type="PROSITE" id="PS01136">
    <property type="entry name" value="UPF0034"/>
    <property type="match status" value="1"/>
</dbReference>
<comment type="similarity">
    <text evidence="6">Belongs to the dus family.</text>
</comment>
<keyword evidence="5 6" id="KW-0560">Oxidoreductase</keyword>
<evidence type="ECO:0000256" key="4">
    <source>
        <dbReference type="ARBA" id="ARBA00022694"/>
    </source>
</evidence>
<comment type="cofactor">
    <cofactor evidence="1 6 8">
        <name>FMN</name>
        <dbReference type="ChEBI" id="CHEBI:58210"/>
    </cofactor>
</comment>
<dbReference type="Pfam" id="PF01207">
    <property type="entry name" value="Dus"/>
    <property type="match status" value="1"/>
</dbReference>
<evidence type="ECO:0000256" key="7">
    <source>
        <dbReference type="PIRSR" id="PIRSR006621-1"/>
    </source>
</evidence>
<evidence type="ECO:0000256" key="1">
    <source>
        <dbReference type="ARBA" id="ARBA00001917"/>
    </source>
</evidence>
<keyword evidence="2 6" id="KW-0285">Flavoprotein</keyword>
<reference evidence="11 13" key="2">
    <citation type="submission" date="2016-08" db="EMBL/GenBank/DDBJ databases">
        <title>Genome sequencing of Lactobacillus plantarum JSA22, isolated from fermented soybean paste.</title>
        <authorList>
            <person name="Choi H.S."/>
        </authorList>
    </citation>
    <scope>NUCLEOTIDE SEQUENCE [LARGE SCALE GENOMIC DNA]</scope>
    <source>
        <strain evidence="11 13">JSA22</strain>
    </source>
</reference>
<dbReference type="Gene3D" id="3.20.20.70">
    <property type="entry name" value="Aldolase class I"/>
    <property type="match status" value="1"/>
</dbReference>
<dbReference type="Proteomes" id="UP000076882">
    <property type="component" value="Unassembled WGS sequence"/>
</dbReference>
<evidence type="ECO:0000313" key="12">
    <source>
        <dbReference type="Proteomes" id="UP000076882"/>
    </source>
</evidence>
<feature type="binding site" evidence="8">
    <location>
        <position position="104"/>
    </location>
    <ligand>
        <name>FMN</name>
        <dbReference type="ChEBI" id="CHEBI:58210"/>
    </ligand>
</feature>
<comment type="caution">
    <text evidence="11">The sequence shown here is derived from an EMBL/GenBank/DDBJ whole genome shotgun (WGS) entry which is preliminary data.</text>
</comment>
<evidence type="ECO:0000259" key="9">
    <source>
        <dbReference type="Pfam" id="PF01207"/>
    </source>
</evidence>
<evidence type="ECO:0000313" key="11">
    <source>
        <dbReference type="EMBL" id="ODO60469.1"/>
    </source>
</evidence>
<evidence type="ECO:0000256" key="5">
    <source>
        <dbReference type="ARBA" id="ARBA00023002"/>
    </source>
</evidence>